<keyword evidence="2 5" id="KW-0808">Transferase</keyword>
<dbReference type="PANTHER" id="PTHR22916">
    <property type="entry name" value="GLYCOSYLTRANSFERASE"/>
    <property type="match status" value="1"/>
</dbReference>
<dbReference type="SUPFAM" id="SSF53448">
    <property type="entry name" value="Nucleotide-diphospho-sugar transferases"/>
    <property type="match status" value="1"/>
</dbReference>
<dbReference type="Gene3D" id="3.40.50.720">
    <property type="entry name" value="NAD(P)-binding Rossmann-like Domain"/>
    <property type="match status" value="1"/>
</dbReference>
<evidence type="ECO:0000313" key="5">
    <source>
        <dbReference type="EMBL" id="RGV79002.1"/>
    </source>
</evidence>
<evidence type="ECO:0000256" key="2">
    <source>
        <dbReference type="ARBA" id="ARBA00022679"/>
    </source>
</evidence>
<evidence type="ECO:0000259" key="4">
    <source>
        <dbReference type="Pfam" id="PF17836"/>
    </source>
</evidence>
<evidence type="ECO:0000313" key="6">
    <source>
        <dbReference type="Proteomes" id="UP000284543"/>
    </source>
</evidence>
<gene>
    <name evidence="5" type="ORF">DWW02_04575</name>
</gene>
<feature type="domain" description="Glycosyltransferase 2-like" evidence="3">
    <location>
        <begin position="5"/>
        <end position="151"/>
    </location>
</feature>
<proteinExistence type="predicted"/>
<feature type="domain" description="PglD N-terminal" evidence="4">
    <location>
        <begin position="294"/>
        <end position="368"/>
    </location>
</feature>
<dbReference type="RefSeq" id="WP_118017630.1">
    <property type="nucleotide sequence ID" value="NZ_CAUHGS010000001.1"/>
</dbReference>
<comment type="caution">
    <text evidence="5">The sequence shown here is derived from an EMBL/GenBank/DDBJ whole genome shotgun (WGS) entry which is preliminary data.</text>
</comment>
<dbReference type="GO" id="GO:0016757">
    <property type="term" value="F:glycosyltransferase activity"/>
    <property type="evidence" value="ECO:0007669"/>
    <property type="project" value="UniProtKB-KW"/>
</dbReference>
<evidence type="ECO:0000256" key="1">
    <source>
        <dbReference type="ARBA" id="ARBA00022676"/>
    </source>
</evidence>
<reference evidence="5 6" key="1">
    <citation type="submission" date="2018-08" db="EMBL/GenBank/DDBJ databases">
        <title>A genome reference for cultivated species of the human gut microbiota.</title>
        <authorList>
            <person name="Zou Y."/>
            <person name="Xue W."/>
            <person name="Luo G."/>
        </authorList>
    </citation>
    <scope>NUCLEOTIDE SEQUENCE [LARGE SCALE GENOMIC DNA]</scope>
    <source>
        <strain evidence="5 6">AF14-18</strain>
    </source>
</reference>
<dbReference type="Pfam" id="PF17836">
    <property type="entry name" value="PglD_N"/>
    <property type="match status" value="1"/>
</dbReference>
<dbReference type="InterPro" id="IPR029044">
    <property type="entry name" value="Nucleotide-diphossugar_trans"/>
</dbReference>
<dbReference type="AlphaFoldDB" id="A0A412ZFP9"/>
<dbReference type="InterPro" id="IPR001173">
    <property type="entry name" value="Glyco_trans_2-like"/>
</dbReference>
<dbReference type="Pfam" id="PF00535">
    <property type="entry name" value="Glycos_transf_2"/>
    <property type="match status" value="1"/>
</dbReference>
<dbReference type="EMBL" id="QRZM01000001">
    <property type="protein sequence ID" value="RGV79002.1"/>
    <property type="molecule type" value="Genomic_DNA"/>
</dbReference>
<dbReference type="CDD" id="cd00761">
    <property type="entry name" value="Glyco_tranf_GTA_type"/>
    <property type="match status" value="1"/>
</dbReference>
<protein>
    <submittedName>
        <fullName evidence="5">Glycosyltransferase</fullName>
    </submittedName>
</protein>
<dbReference type="PANTHER" id="PTHR22916:SF51">
    <property type="entry name" value="GLYCOSYLTRANSFERASE EPSH-RELATED"/>
    <property type="match status" value="1"/>
</dbReference>
<evidence type="ECO:0000259" key="3">
    <source>
        <dbReference type="Pfam" id="PF00535"/>
    </source>
</evidence>
<dbReference type="Gene3D" id="3.90.550.10">
    <property type="entry name" value="Spore Coat Polysaccharide Biosynthesis Protein SpsA, Chain A"/>
    <property type="match status" value="1"/>
</dbReference>
<organism evidence="5 6">
    <name type="scientific">Enterocloster bolteae</name>
    <dbReference type="NCBI Taxonomy" id="208479"/>
    <lineage>
        <taxon>Bacteria</taxon>
        <taxon>Bacillati</taxon>
        <taxon>Bacillota</taxon>
        <taxon>Clostridia</taxon>
        <taxon>Lachnospirales</taxon>
        <taxon>Lachnospiraceae</taxon>
        <taxon>Enterocloster</taxon>
    </lineage>
</organism>
<accession>A0A412ZFP9</accession>
<name>A0A412ZFP9_9FIRM</name>
<dbReference type="Proteomes" id="UP000284543">
    <property type="component" value="Unassembled WGS sequence"/>
</dbReference>
<keyword evidence="1" id="KW-0328">Glycosyltransferase</keyword>
<dbReference type="InterPro" id="IPR041561">
    <property type="entry name" value="PglD_N"/>
</dbReference>
<sequence>MVKISVIVPVYNAEQYIRKCLDSIITQTYQNLEIICINDGSQDNTAEILNEYAKADSRLVVIHRQNKGLVSARKEAIKIASGEYVCYVDADDWIDSEMYMIMYNEGIELGVDIVSVGICRDFRNGTSYLEPNIIPQGIYRGEEIKNNILPKVIDTDNFFQWGLSLSLCHYAFKKEILIHNQLVVDDRIQMGEDAACSIFCLYQCNSIALIDRCLYHYRQSDSSMKRTSKKNSLERCQILYRLMVQRASIFQEREVLLKKIDYMLFFALLQSAYSVLLEGKSFLFPYRNVRKGENIVIYGAGIFGEEMYVTVKKTGFCNITGWVDSNYEAYQSHLKPVSDPADIIRMQFDHVVIAITNPDYRRIVIQRLQALKIASEKISDIDINVLVREMLPERLL</sequence>